<evidence type="ECO:0000259" key="2">
    <source>
        <dbReference type="Pfam" id="PF20590"/>
    </source>
</evidence>
<evidence type="ECO:0000259" key="1">
    <source>
        <dbReference type="Pfam" id="PF00899"/>
    </source>
</evidence>
<dbReference type="NCBIfam" id="NF004804">
    <property type="entry name" value="PRK06153.1-3"/>
    <property type="match status" value="1"/>
</dbReference>
<dbReference type="EMBL" id="QFPP01000137">
    <property type="protein sequence ID" value="PZQ74309.1"/>
    <property type="molecule type" value="Genomic_DNA"/>
</dbReference>
<comment type="caution">
    <text evidence="3">The sequence shown here is derived from an EMBL/GenBank/DDBJ whole genome shotgun (WGS) entry which is preliminary data.</text>
</comment>
<name>A0A2W5QCK7_VARPD</name>
<organism evidence="3 4">
    <name type="scientific">Variovorax paradoxus</name>
    <dbReference type="NCBI Taxonomy" id="34073"/>
    <lineage>
        <taxon>Bacteria</taxon>
        <taxon>Pseudomonadati</taxon>
        <taxon>Pseudomonadota</taxon>
        <taxon>Betaproteobacteria</taxon>
        <taxon>Burkholderiales</taxon>
        <taxon>Comamonadaceae</taxon>
        <taxon>Variovorax</taxon>
    </lineage>
</organism>
<dbReference type="AlphaFoldDB" id="A0A2W5QCK7"/>
<dbReference type="InterPro" id="IPR000594">
    <property type="entry name" value="ThiF_NAD_FAD-bd"/>
</dbReference>
<dbReference type="Proteomes" id="UP000249135">
    <property type="component" value="Unassembled WGS sequence"/>
</dbReference>
<dbReference type="InterPro" id="IPR046741">
    <property type="entry name" value="DUF6791"/>
</dbReference>
<feature type="domain" description="DUF6791" evidence="2">
    <location>
        <begin position="13"/>
        <end position="159"/>
    </location>
</feature>
<dbReference type="GO" id="GO:0008641">
    <property type="term" value="F:ubiquitin-like modifier activating enzyme activity"/>
    <property type="evidence" value="ECO:0007669"/>
    <property type="project" value="InterPro"/>
</dbReference>
<dbReference type="Pfam" id="PF00899">
    <property type="entry name" value="ThiF"/>
    <property type="match status" value="1"/>
</dbReference>
<dbReference type="Pfam" id="PF20590">
    <property type="entry name" value="DUF6791"/>
    <property type="match status" value="1"/>
</dbReference>
<dbReference type="InterPro" id="IPR035985">
    <property type="entry name" value="Ubiquitin-activating_enz"/>
</dbReference>
<reference evidence="3 4" key="1">
    <citation type="submission" date="2017-08" db="EMBL/GenBank/DDBJ databases">
        <title>Infants hospitalized years apart are colonized by the same room-sourced microbial strains.</title>
        <authorList>
            <person name="Brooks B."/>
            <person name="Olm M.R."/>
            <person name="Firek B.A."/>
            <person name="Baker R."/>
            <person name="Thomas B.C."/>
            <person name="Morowitz M.J."/>
            <person name="Banfield J.F."/>
        </authorList>
    </citation>
    <scope>NUCLEOTIDE SEQUENCE [LARGE SCALE GENOMIC DNA]</scope>
    <source>
        <strain evidence="3">S2_005_003_R2_41</strain>
    </source>
</reference>
<dbReference type="Gene3D" id="3.40.50.720">
    <property type="entry name" value="NAD(P)-binding Rossmann-like Domain"/>
    <property type="match status" value="1"/>
</dbReference>
<evidence type="ECO:0000313" key="4">
    <source>
        <dbReference type="Proteomes" id="UP000249135"/>
    </source>
</evidence>
<evidence type="ECO:0000313" key="3">
    <source>
        <dbReference type="EMBL" id="PZQ74309.1"/>
    </source>
</evidence>
<proteinExistence type="predicted"/>
<protein>
    <submittedName>
        <fullName evidence="3">Uncharacterized protein</fullName>
    </submittedName>
</protein>
<gene>
    <name evidence="3" type="ORF">DI563_12590</name>
</gene>
<accession>A0A2W5QCK7</accession>
<dbReference type="NCBIfam" id="NF004805">
    <property type="entry name" value="PRK06153.1-4"/>
    <property type="match status" value="1"/>
</dbReference>
<sequence length="394" mass="43779">MSANPISLSPDVLRLAAEHEVEIRVGVGAFLLVHGVPYVDKNQAVQRGTLITPMEVEAGQVKQWRNHQTWFIGVHPCNLDGTEIVGIKHSGRQELAGGLWVDHGFSNKPGPDGYPDYYTKMKRYIQIISAPAMAMDPTMRMVARPIAWHTEDSPFIYTDIASSRAGYSAVSARLQNKRIAIVGLGGTGSYILDLVGKTHVSEIHLFDGDQLKQHNIFRAPGTPNYFDLVDPTTKVGYFARKYGKLRRGIVAHDVFISDENVRELAAFDFVFIAVDKPAVRQLIGEALLAARVPFIDCGMDVQLSQDQGSLWGQVRSTLCTPEKHDHFASRVPTGKHEGNDMYASNIQTAELNALNATLAVIRWKKYFGLYYDRGGEHNTVYATATHLLTQDDRT</sequence>
<dbReference type="SUPFAM" id="SSF69572">
    <property type="entry name" value="Activating enzymes of the ubiquitin-like proteins"/>
    <property type="match status" value="1"/>
</dbReference>
<feature type="domain" description="THIF-type NAD/FAD binding fold" evidence="1">
    <location>
        <begin position="172"/>
        <end position="299"/>
    </location>
</feature>
<dbReference type="CDD" id="cd01483">
    <property type="entry name" value="E1_enzyme_family"/>
    <property type="match status" value="1"/>
</dbReference>